<dbReference type="EMBL" id="MU004197">
    <property type="protein sequence ID" value="KAF2490311.1"/>
    <property type="molecule type" value="Genomic_DNA"/>
</dbReference>
<organism evidence="1 2">
    <name type="scientific">Lophium mytilinum</name>
    <dbReference type="NCBI Taxonomy" id="390894"/>
    <lineage>
        <taxon>Eukaryota</taxon>
        <taxon>Fungi</taxon>
        <taxon>Dikarya</taxon>
        <taxon>Ascomycota</taxon>
        <taxon>Pezizomycotina</taxon>
        <taxon>Dothideomycetes</taxon>
        <taxon>Pleosporomycetidae</taxon>
        <taxon>Mytilinidiales</taxon>
        <taxon>Mytilinidiaceae</taxon>
        <taxon>Lophium</taxon>
    </lineage>
</organism>
<dbReference type="Proteomes" id="UP000799750">
    <property type="component" value="Unassembled WGS sequence"/>
</dbReference>
<keyword evidence="2" id="KW-1185">Reference proteome</keyword>
<proteinExistence type="predicted"/>
<gene>
    <name evidence="1" type="ORF">BU16DRAFT_148752</name>
</gene>
<name>A0A6A6QDU3_9PEZI</name>
<evidence type="ECO:0000313" key="2">
    <source>
        <dbReference type="Proteomes" id="UP000799750"/>
    </source>
</evidence>
<dbReference type="AlphaFoldDB" id="A0A6A6QDU3"/>
<sequence>MASISSSRRYTPPALMKNAHHHWSLTVICIISWAHNTSQPYIHPVSVLNHHTMETPSSLLTPCHQILQSHKTMGRNLARYLEPHRGAVFAALIAAGGVRGEVHIPG</sequence>
<reference evidence="1" key="1">
    <citation type="journal article" date="2020" name="Stud. Mycol.">
        <title>101 Dothideomycetes genomes: a test case for predicting lifestyles and emergence of pathogens.</title>
        <authorList>
            <person name="Haridas S."/>
            <person name="Albert R."/>
            <person name="Binder M."/>
            <person name="Bloem J."/>
            <person name="Labutti K."/>
            <person name="Salamov A."/>
            <person name="Andreopoulos B."/>
            <person name="Baker S."/>
            <person name="Barry K."/>
            <person name="Bills G."/>
            <person name="Bluhm B."/>
            <person name="Cannon C."/>
            <person name="Castanera R."/>
            <person name="Culley D."/>
            <person name="Daum C."/>
            <person name="Ezra D."/>
            <person name="Gonzalez J."/>
            <person name="Henrissat B."/>
            <person name="Kuo A."/>
            <person name="Liang C."/>
            <person name="Lipzen A."/>
            <person name="Lutzoni F."/>
            <person name="Magnuson J."/>
            <person name="Mondo S."/>
            <person name="Nolan M."/>
            <person name="Ohm R."/>
            <person name="Pangilinan J."/>
            <person name="Park H.-J."/>
            <person name="Ramirez L."/>
            <person name="Alfaro M."/>
            <person name="Sun H."/>
            <person name="Tritt A."/>
            <person name="Yoshinaga Y."/>
            <person name="Zwiers L.-H."/>
            <person name="Turgeon B."/>
            <person name="Goodwin S."/>
            <person name="Spatafora J."/>
            <person name="Crous P."/>
            <person name="Grigoriev I."/>
        </authorList>
    </citation>
    <scope>NUCLEOTIDE SEQUENCE</scope>
    <source>
        <strain evidence="1">CBS 269.34</strain>
    </source>
</reference>
<accession>A0A6A6QDU3</accession>
<protein>
    <submittedName>
        <fullName evidence="1">Uncharacterized protein</fullName>
    </submittedName>
</protein>
<evidence type="ECO:0000313" key="1">
    <source>
        <dbReference type="EMBL" id="KAF2490311.1"/>
    </source>
</evidence>